<proteinExistence type="predicted"/>
<accession>A0A9Q9SSU8</accession>
<reference evidence="1" key="1">
    <citation type="journal article" date="2017" name="Proc. Natl. Acad. Sci. U.S.A.">
        <title>Comparative genomics uncovers the prolific and distinctive metabolic potential of the cyanobacterial genus Moorea.</title>
        <authorList>
            <person name="Leao T."/>
            <person name="Castelao G."/>
            <person name="Korobeynikov A."/>
            <person name="Monroe E.A."/>
            <person name="Podell S."/>
            <person name="Glukhov E."/>
            <person name="Allen E.E."/>
            <person name="Gerwick W.H."/>
            <person name="Gerwick L."/>
        </authorList>
    </citation>
    <scope>NUCLEOTIDE SEQUENCE</scope>
    <source>
        <strain evidence="1">JHB</strain>
    </source>
</reference>
<reference evidence="1" key="2">
    <citation type="submission" date="2022-10" db="EMBL/GenBank/DDBJ databases">
        <authorList>
            <person name="Ngo T.-E."/>
        </authorList>
    </citation>
    <scope>NUCLEOTIDE SEQUENCE</scope>
    <source>
        <strain evidence="1">JHB</strain>
    </source>
</reference>
<dbReference type="EMBL" id="CP017708">
    <property type="protein sequence ID" value="WAN69029.1"/>
    <property type="molecule type" value="Genomic_DNA"/>
</dbReference>
<name>A0A9Q9SSU8_MOOP1</name>
<dbReference type="Proteomes" id="UP000176944">
    <property type="component" value="Chromosome"/>
</dbReference>
<evidence type="ECO:0000313" key="1">
    <source>
        <dbReference type="EMBL" id="WAN69029.1"/>
    </source>
</evidence>
<gene>
    <name evidence="1" type="ORF">BJP36_42505</name>
</gene>
<sequence>MEWASCWKEHLSGMGILPVPDSRLPTPDSLGALSVLRIKFATGRTAPDSRPPHPYLARIL</sequence>
<protein>
    <submittedName>
        <fullName evidence="1">Uncharacterized protein</fullName>
    </submittedName>
</protein>
<organism evidence="1">
    <name type="scientific">Moorena producens (strain JHB)</name>
    <dbReference type="NCBI Taxonomy" id="1454205"/>
    <lineage>
        <taxon>Bacteria</taxon>
        <taxon>Bacillati</taxon>
        <taxon>Cyanobacteriota</taxon>
        <taxon>Cyanophyceae</taxon>
        <taxon>Coleofasciculales</taxon>
        <taxon>Coleofasciculaceae</taxon>
        <taxon>Moorena</taxon>
    </lineage>
</organism>
<dbReference type="AlphaFoldDB" id="A0A9Q9SSU8"/>